<keyword evidence="5 8" id="KW-0093">Biotin biosynthesis</keyword>
<evidence type="ECO:0000313" key="12">
    <source>
        <dbReference type="Proteomes" id="UP000198814"/>
    </source>
</evidence>
<dbReference type="Pfam" id="PF00155">
    <property type="entry name" value="Aminotran_1_2"/>
    <property type="match status" value="1"/>
</dbReference>
<dbReference type="CDD" id="cd06454">
    <property type="entry name" value="KBL_like"/>
    <property type="match status" value="1"/>
</dbReference>
<feature type="binding site" evidence="8">
    <location>
        <begin position="106"/>
        <end position="107"/>
    </location>
    <ligand>
        <name>pyridoxal 5'-phosphate</name>
        <dbReference type="ChEBI" id="CHEBI:597326"/>
    </ligand>
</feature>
<dbReference type="InterPro" id="IPR004839">
    <property type="entry name" value="Aminotransferase_I/II_large"/>
</dbReference>
<dbReference type="EC" id="2.3.1.47" evidence="8"/>
<sequence>MFADLAEQLRIREQKGLRRTRQIIDSPQASHITIDGRDYLAFSSNDYLGLANHPELIASACDGARRYGVGAGASHLVNGHSAAHHDLETALAAFAGFPQALLFSTGYMANIGMVTALAGREDAIFADKLNHASLNDAALLSRAQFIRYPHCDLAALEQRLATVQARRKLVISDAVFSMEGDIAPIRRLIALCERYHAWLLLDDAHGFGVLGEQGRGSLFLPENTHSHSHSPNLVYMATLGKAAGVSGAFVAAQPEVIETLIQSARSYIYTTATPSLLAYALLTSVRLIEQDEWRREALQRNIAQLKQGVRSLPWKLLPSNTPIQPLLTGDSAEAVRISQALREHGILVPAIRPPTVPQGAARLRISLSAAHWPEDVQRLTDALHELASA</sequence>
<evidence type="ECO:0000256" key="1">
    <source>
        <dbReference type="ARBA" id="ARBA00001933"/>
    </source>
</evidence>
<dbReference type="GO" id="GO:0008710">
    <property type="term" value="F:8-amino-7-oxononanoate synthase activity"/>
    <property type="evidence" value="ECO:0007669"/>
    <property type="project" value="UniProtKB-UniRule"/>
</dbReference>
<organism evidence="11 12">
    <name type="scientific">Nitrosomonas oligotropha</name>
    <dbReference type="NCBI Taxonomy" id="42354"/>
    <lineage>
        <taxon>Bacteria</taxon>
        <taxon>Pseudomonadati</taxon>
        <taxon>Pseudomonadota</taxon>
        <taxon>Betaproteobacteria</taxon>
        <taxon>Nitrosomonadales</taxon>
        <taxon>Nitrosomonadaceae</taxon>
        <taxon>Nitrosomonas</taxon>
    </lineage>
</organism>
<keyword evidence="4 8" id="KW-0808">Transferase</keyword>
<accession>A0A1H8NFL3</accession>
<evidence type="ECO:0000256" key="3">
    <source>
        <dbReference type="ARBA" id="ARBA00011738"/>
    </source>
</evidence>
<evidence type="ECO:0000256" key="9">
    <source>
        <dbReference type="PIRSR" id="PIRSR604723-51"/>
    </source>
</evidence>
<dbReference type="PANTHER" id="PTHR13693:SF100">
    <property type="entry name" value="8-AMINO-7-OXONONANOATE SYNTHASE"/>
    <property type="match status" value="1"/>
</dbReference>
<dbReference type="STRING" id="42354.SAMN05216333_10794"/>
<dbReference type="InterPro" id="IPR015424">
    <property type="entry name" value="PyrdxlP-dep_Trfase"/>
</dbReference>
<feature type="binding site" evidence="8">
    <location>
        <position position="131"/>
    </location>
    <ligand>
        <name>substrate</name>
    </ligand>
</feature>
<dbReference type="Proteomes" id="UP000198814">
    <property type="component" value="Unassembled WGS sequence"/>
</dbReference>
<dbReference type="InterPro" id="IPR015422">
    <property type="entry name" value="PyrdxlP-dep_Trfase_small"/>
</dbReference>
<protein>
    <recommendedName>
        <fullName evidence="8">8-amino-7-oxononanoate synthase</fullName>
        <shortName evidence="8">AONS</shortName>
        <ecNumber evidence="8">2.3.1.47</ecNumber>
    </recommendedName>
    <alternativeName>
        <fullName evidence="8">7-keto-8-amino-pelargonic acid synthase</fullName>
        <shortName evidence="8">7-KAP synthase</shortName>
        <shortName evidence="8">KAPA synthase</shortName>
    </alternativeName>
    <alternativeName>
        <fullName evidence="8">8-amino-7-ketopelargonate synthase</fullName>
    </alternativeName>
</protein>
<reference evidence="12" key="1">
    <citation type="submission" date="2016-10" db="EMBL/GenBank/DDBJ databases">
        <authorList>
            <person name="Varghese N."/>
            <person name="Submissions S."/>
        </authorList>
    </citation>
    <scope>NUCLEOTIDE SEQUENCE [LARGE SCALE GENOMIC DNA]</scope>
    <source>
        <strain evidence="12">Nm76</strain>
    </source>
</reference>
<dbReference type="SUPFAM" id="SSF53383">
    <property type="entry name" value="PLP-dependent transferases"/>
    <property type="match status" value="1"/>
</dbReference>
<evidence type="ECO:0000256" key="4">
    <source>
        <dbReference type="ARBA" id="ARBA00022679"/>
    </source>
</evidence>
<dbReference type="HAMAP" id="MF_01693">
    <property type="entry name" value="BioF_aminotrans_2"/>
    <property type="match status" value="1"/>
</dbReference>
<feature type="binding site" evidence="8">
    <location>
        <position position="205"/>
    </location>
    <ligand>
        <name>pyridoxal 5'-phosphate</name>
        <dbReference type="ChEBI" id="CHEBI:597326"/>
    </ligand>
</feature>
<comment type="pathway">
    <text evidence="2 8">Cofactor biosynthesis; biotin biosynthesis.</text>
</comment>
<evidence type="ECO:0000259" key="10">
    <source>
        <dbReference type="Pfam" id="PF00155"/>
    </source>
</evidence>
<dbReference type="EMBL" id="FODO01000007">
    <property type="protein sequence ID" value="SEO28356.1"/>
    <property type="molecule type" value="Genomic_DNA"/>
</dbReference>
<evidence type="ECO:0000256" key="7">
    <source>
        <dbReference type="ARBA" id="ARBA00047715"/>
    </source>
</evidence>
<evidence type="ECO:0000313" key="11">
    <source>
        <dbReference type="EMBL" id="SEO28356.1"/>
    </source>
</evidence>
<feature type="binding site" evidence="8">
    <location>
        <position position="19"/>
    </location>
    <ligand>
        <name>substrate</name>
    </ligand>
</feature>
<evidence type="ECO:0000256" key="2">
    <source>
        <dbReference type="ARBA" id="ARBA00004746"/>
    </source>
</evidence>
<gene>
    <name evidence="8" type="primary">bioF</name>
    <name evidence="11" type="ORF">SAMN05216333_10794</name>
</gene>
<evidence type="ECO:0000256" key="5">
    <source>
        <dbReference type="ARBA" id="ARBA00022756"/>
    </source>
</evidence>
<name>A0A1H8NFL3_9PROT</name>
<dbReference type="NCBIfam" id="TIGR00858">
    <property type="entry name" value="bioF"/>
    <property type="match status" value="1"/>
</dbReference>
<feature type="modified residue" description="N6-(pyridoxal phosphate)lysine" evidence="8 9">
    <location>
        <position position="241"/>
    </location>
</feature>
<dbReference type="RefSeq" id="WP_090319483.1">
    <property type="nucleotide sequence ID" value="NZ_FNOE01000014.1"/>
</dbReference>
<dbReference type="InterPro" id="IPR050087">
    <property type="entry name" value="AON_synthase_class-II"/>
</dbReference>
<feature type="domain" description="Aminotransferase class I/classII large" evidence="10">
    <location>
        <begin position="38"/>
        <end position="383"/>
    </location>
</feature>
<dbReference type="Gene3D" id="3.40.640.10">
    <property type="entry name" value="Type I PLP-dependent aspartate aminotransferase-like (Major domain)"/>
    <property type="match status" value="1"/>
</dbReference>
<evidence type="ECO:0000256" key="8">
    <source>
        <dbReference type="HAMAP-Rule" id="MF_01693"/>
    </source>
</evidence>
<dbReference type="GO" id="GO:0009102">
    <property type="term" value="P:biotin biosynthetic process"/>
    <property type="evidence" value="ECO:0007669"/>
    <property type="project" value="UniProtKB-UniRule"/>
</dbReference>
<keyword evidence="6 8" id="KW-0663">Pyridoxal phosphate</keyword>
<keyword evidence="12" id="KW-1185">Reference proteome</keyword>
<dbReference type="Gene3D" id="3.90.1150.10">
    <property type="entry name" value="Aspartate Aminotransferase, domain 1"/>
    <property type="match status" value="1"/>
</dbReference>
<comment type="cofactor">
    <cofactor evidence="1 8 9">
        <name>pyridoxal 5'-phosphate</name>
        <dbReference type="ChEBI" id="CHEBI:597326"/>
    </cofactor>
</comment>
<evidence type="ECO:0000256" key="6">
    <source>
        <dbReference type="ARBA" id="ARBA00022898"/>
    </source>
</evidence>
<dbReference type="InterPro" id="IPR004723">
    <property type="entry name" value="AONS_Archaea/Proteobacteria"/>
</dbReference>
<comment type="function">
    <text evidence="8">Catalyzes the decarboxylative condensation of pimeloyl-[acyl-carrier protein] and L-alanine to produce 8-amino-7-oxononanoate (AON), [acyl-carrier protein], and carbon dioxide.</text>
</comment>
<dbReference type="UniPathway" id="UPA00078"/>
<comment type="subunit">
    <text evidence="3 8">Homodimer.</text>
</comment>
<dbReference type="InterPro" id="IPR022834">
    <property type="entry name" value="AONS_Proteobacteria"/>
</dbReference>
<feature type="binding site" evidence="8">
    <location>
        <position position="355"/>
    </location>
    <ligand>
        <name>substrate</name>
    </ligand>
</feature>
<dbReference type="GO" id="GO:0030170">
    <property type="term" value="F:pyridoxal phosphate binding"/>
    <property type="evidence" value="ECO:0007669"/>
    <property type="project" value="UniProtKB-UniRule"/>
</dbReference>
<dbReference type="PANTHER" id="PTHR13693">
    <property type="entry name" value="CLASS II AMINOTRANSFERASE/8-AMINO-7-OXONONANOATE SYNTHASE"/>
    <property type="match status" value="1"/>
</dbReference>
<feature type="binding site" evidence="8">
    <location>
        <position position="238"/>
    </location>
    <ligand>
        <name>pyridoxal 5'-phosphate</name>
        <dbReference type="ChEBI" id="CHEBI:597326"/>
    </ligand>
</feature>
<dbReference type="AlphaFoldDB" id="A0A1H8NFL3"/>
<dbReference type="OrthoDB" id="9807157at2"/>
<comment type="catalytic activity">
    <reaction evidence="7 8">
        <text>6-carboxyhexanoyl-[ACP] + L-alanine + H(+) = (8S)-8-amino-7-oxononanoate + holo-[ACP] + CO2</text>
        <dbReference type="Rhea" id="RHEA:42288"/>
        <dbReference type="Rhea" id="RHEA-COMP:9685"/>
        <dbReference type="Rhea" id="RHEA-COMP:9955"/>
        <dbReference type="ChEBI" id="CHEBI:15378"/>
        <dbReference type="ChEBI" id="CHEBI:16526"/>
        <dbReference type="ChEBI" id="CHEBI:57972"/>
        <dbReference type="ChEBI" id="CHEBI:64479"/>
        <dbReference type="ChEBI" id="CHEBI:78846"/>
        <dbReference type="ChEBI" id="CHEBI:149468"/>
        <dbReference type="EC" id="2.3.1.47"/>
    </reaction>
</comment>
<comment type="similarity">
    <text evidence="8">Belongs to the class-II pyridoxal-phosphate-dependent aminotransferase family. BioF subfamily.</text>
</comment>
<feature type="binding site" evidence="8">
    <location>
        <position position="177"/>
    </location>
    <ligand>
        <name>pyridoxal 5'-phosphate</name>
        <dbReference type="ChEBI" id="CHEBI:597326"/>
    </ligand>
</feature>
<dbReference type="InterPro" id="IPR015421">
    <property type="entry name" value="PyrdxlP-dep_Trfase_major"/>
</dbReference>
<proteinExistence type="inferred from homology"/>